<dbReference type="OrthoDB" id="5913346at2759"/>
<keyword evidence="5 14" id="KW-0255">Endonuclease</keyword>
<evidence type="ECO:0000256" key="11">
    <source>
        <dbReference type="ARBA" id="ARBA00023242"/>
    </source>
</evidence>
<evidence type="ECO:0000256" key="2">
    <source>
        <dbReference type="ARBA" id="ARBA00004123"/>
    </source>
</evidence>
<keyword evidence="6" id="KW-0227">DNA damage</keyword>
<evidence type="ECO:0000256" key="9">
    <source>
        <dbReference type="ARBA" id="ARBA00023172"/>
    </source>
</evidence>
<dbReference type="GO" id="GO:0031297">
    <property type="term" value="P:replication fork processing"/>
    <property type="evidence" value="ECO:0007669"/>
    <property type="project" value="TreeGrafter"/>
</dbReference>
<comment type="cofactor">
    <cofactor evidence="1">
        <name>Mg(2+)</name>
        <dbReference type="ChEBI" id="CHEBI:18420"/>
    </cofactor>
</comment>
<evidence type="ECO:0000256" key="1">
    <source>
        <dbReference type="ARBA" id="ARBA00001946"/>
    </source>
</evidence>
<keyword evidence="10" id="KW-0234">DNA repair</keyword>
<dbReference type="EMBL" id="HG806101">
    <property type="protein sequence ID" value="CDW56951.1"/>
    <property type="molecule type" value="Genomic_DNA"/>
</dbReference>
<dbReference type="PANTHER" id="PTHR21077:SF5">
    <property type="entry name" value="CROSSOVER JUNCTION ENDONUCLEASE MMS4"/>
    <property type="match status" value="1"/>
</dbReference>
<keyword evidence="8" id="KW-0460">Magnesium</keyword>
<evidence type="ECO:0000256" key="7">
    <source>
        <dbReference type="ARBA" id="ARBA00022801"/>
    </source>
</evidence>
<evidence type="ECO:0000256" key="12">
    <source>
        <dbReference type="ARBA" id="ARBA00023254"/>
    </source>
</evidence>
<evidence type="ECO:0000256" key="8">
    <source>
        <dbReference type="ARBA" id="ARBA00022842"/>
    </source>
</evidence>
<keyword evidence="12" id="KW-0469">Meiosis</keyword>
<evidence type="ECO:0000256" key="13">
    <source>
        <dbReference type="SAM" id="MobiDB-lite"/>
    </source>
</evidence>
<evidence type="ECO:0000256" key="5">
    <source>
        <dbReference type="ARBA" id="ARBA00022759"/>
    </source>
</evidence>
<evidence type="ECO:0000256" key="6">
    <source>
        <dbReference type="ARBA" id="ARBA00022763"/>
    </source>
</evidence>
<evidence type="ECO:0000313" key="15">
    <source>
        <dbReference type="Proteomes" id="UP000030665"/>
    </source>
</evidence>
<comment type="subcellular location">
    <subcellularLocation>
        <location evidence="2">Nucleus</location>
    </subcellularLocation>
</comment>
<dbReference type="GO" id="GO:0000712">
    <property type="term" value="P:resolution of meiotic recombination intermediates"/>
    <property type="evidence" value="ECO:0007669"/>
    <property type="project" value="TreeGrafter"/>
</dbReference>
<sequence length="419" mass="47913">MDDGRFPSYREDTFSDLSDDDIDTIVIVDKAEKEKKSNRRRKGIPGDPLRKNDADDNVKGRKKAKKASSKSDKVPRWTAERILSQSTILIDPRLPYVQQLEQEIERNLTANMKKCRSQDYPNYVEARCMVWKNVIGFCRPKVEPVLSEVNRVTDEEILWIMDVQEFVKLAYNTVNASPMDFPDVGVSSLLNRASELEDQFHPMKVRITALVLRLSVYFNDLRKYEAASIHARMTNKETALTKARFPVLSECKVIVSKYEVTQALIRLQMEKNICCYPLDGLEEVAKQAIDTCRAIAEREYKTLRMDVHKFAFLPEGEVAKGVRVDRTTGSGFMKLWKQVLEQCFGRSFPEGAEAVAKKYGCPRALLEAYDKLSSVEEKETLLANLVVETKNGFNRRLGEAYSKKVFLALTSKDPNLVLQ</sequence>
<accession>A0A077Z9Q4</accession>
<feature type="compositionally biased region" description="Basic and acidic residues" evidence="13">
    <location>
        <begin position="48"/>
        <end position="59"/>
    </location>
</feature>
<dbReference type="InterPro" id="IPR033310">
    <property type="entry name" value="Mms4/EME1/EME2"/>
</dbReference>
<dbReference type="Gene3D" id="3.40.50.10130">
    <property type="match status" value="1"/>
</dbReference>
<dbReference type="Proteomes" id="UP000030665">
    <property type="component" value="Unassembled WGS sequence"/>
</dbReference>
<name>A0A077Z9Q4_TRITR</name>
<keyword evidence="11" id="KW-0539">Nucleus</keyword>
<organism evidence="14 15">
    <name type="scientific">Trichuris trichiura</name>
    <name type="common">Whipworm</name>
    <name type="synonym">Trichocephalus trichiurus</name>
    <dbReference type="NCBI Taxonomy" id="36087"/>
    <lineage>
        <taxon>Eukaryota</taxon>
        <taxon>Metazoa</taxon>
        <taxon>Ecdysozoa</taxon>
        <taxon>Nematoda</taxon>
        <taxon>Enoplea</taxon>
        <taxon>Dorylaimia</taxon>
        <taxon>Trichinellida</taxon>
        <taxon>Trichuridae</taxon>
        <taxon>Trichuris</taxon>
    </lineage>
</organism>
<gene>
    <name evidence="14" type="ORF">TTRE_0000523401</name>
</gene>
<dbReference type="GO" id="GO:0008821">
    <property type="term" value="F:crossover junction DNA endonuclease activity"/>
    <property type="evidence" value="ECO:0007669"/>
    <property type="project" value="TreeGrafter"/>
</dbReference>
<dbReference type="STRING" id="36087.A0A077Z9Q4"/>
<protein>
    <submittedName>
        <fullName evidence="14">Crossover junction endonuclease EME1</fullName>
    </submittedName>
</protein>
<dbReference type="GO" id="GO:0046872">
    <property type="term" value="F:metal ion binding"/>
    <property type="evidence" value="ECO:0007669"/>
    <property type="project" value="UniProtKB-KW"/>
</dbReference>
<keyword evidence="15" id="KW-1185">Reference proteome</keyword>
<dbReference type="GO" id="GO:0006302">
    <property type="term" value="P:double-strand break repair"/>
    <property type="evidence" value="ECO:0007669"/>
    <property type="project" value="TreeGrafter"/>
</dbReference>
<evidence type="ECO:0000256" key="10">
    <source>
        <dbReference type="ARBA" id="ARBA00023204"/>
    </source>
</evidence>
<dbReference type="GO" id="GO:0005634">
    <property type="term" value="C:nucleus"/>
    <property type="evidence" value="ECO:0007669"/>
    <property type="project" value="UniProtKB-SubCell"/>
</dbReference>
<evidence type="ECO:0000256" key="3">
    <source>
        <dbReference type="ARBA" id="ARBA00022722"/>
    </source>
</evidence>
<dbReference type="Gene3D" id="1.10.150.670">
    <property type="entry name" value="Crossover junction endonuclease EME1, DNA-binding domain"/>
    <property type="match status" value="1"/>
</dbReference>
<keyword evidence="9" id="KW-0233">DNA recombination</keyword>
<keyword evidence="4" id="KW-0479">Metal-binding</keyword>
<dbReference type="GO" id="GO:0048476">
    <property type="term" value="C:Holliday junction resolvase complex"/>
    <property type="evidence" value="ECO:0007669"/>
    <property type="project" value="InterPro"/>
</dbReference>
<dbReference type="PANTHER" id="PTHR21077">
    <property type="entry name" value="EME1 PROTEIN"/>
    <property type="match status" value="1"/>
</dbReference>
<proteinExistence type="predicted"/>
<dbReference type="AlphaFoldDB" id="A0A077Z9Q4"/>
<reference evidence="14" key="2">
    <citation type="submission" date="2014-03" db="EMBL/GenBank/DDBJ databases">
        <title>The whipworm genome and dual-species transcriptomics of an intimate host-pathogen interaction.</title>
        <authorList>
            <person name="Foth B.J."/>
            <person name="Tsai I.J."/>
            <person name="Reid A.J."/>
            <person name="Bancroft A.J."/>
            <person name="Nichol S."/>
            <person name="Tracey A."/>
            <person name="Holroyd N."/>
            <person name="Cotton J.A."/>
            <person name="Stanley E.J."/>
            <person name="Zarowiecki M."/>
            <person name="Liu J.Z."/>
            <person name="Huckvale T."/>
            <person name="Cooper P.J."/>
            <person name="Grencis R.K."/>
            <person name="Berriman M."/>
        </authorList>
    </citation>
    <scope>NUCLEOTIDE SEQUENCE [LARGE SCALE GENOMIC DNA]</scope>
</reference>
<evidence type="ECO:0000256" key="4">
    <source>
        <dbReference type="ARBA" id="ARBA00022723"/>
    </source>
</evidence>
<keyword evidence="7" id="KW-0378">Hydrolase</keyword>
<feature type="region of interest" description="Disordered" evidence="13">
    <location>
        <begin position="32"/>
        <end position="75"/>
    </location>
</feature>
<dbReference type="InterPro" id="IPR042530">
    <property type="entry name" value="EME1/EME2_C"/>
</dbReference>
<keyword evidence="3" id="KW-0540">Nuclease</keyword>
<evidence type="ECO:0000313" key="14">
    <source>
        <dbReference type="EMBL" id="CDW56951.1"/>
    </source>
</evidence>
<reference evidence="14" key="1">
    <citation type="submission" date="2014-01" db="EMBL/GenBank/DDBJ databases">
        <authorList>
            <person name="Aslett M."/>
        </authorList>
    </citation>
    <scope>NUCLEOTIDE SEQUENCE</scope>
</reference>
<dbReference type="GO" id="GO:0031573">
    <property type="term" value="P:mitotic intra-S DNA damage checkpoint signaling"/>
    <property type="evidence" value="ECO:0007669"/>
    <property type="project" value="TreeGrafter"/>
</dbReference>
<dbReference type="Pfam" id="PF21292">
    <property type="entry name" value="EME1-MUS81_C"/>
    <property type="match status" value="1"/>
</dbReference>